<dbReference type="AlphaFoldDB" id="A0A066V0F1"/>
<organism evidence="2 3">
    <name type="scientific">Vibrio fortis</name>
    <dbReference type="NCBI Taxonomy" id="212667"/>
    <lineage>
        <taxon>Bacteria</taxon>
        <taxon>Pseudomonadati</taxon>
        <taxon>Pseudomonadota</taxon>
        <taxon>Gammaproteobacteria</taxon>
        <taxon>Vibrionales</taxon>
        <taxon>Vibrionaceae</taxon>
        <taxon>Vibrio</taxon>
    </lineage>
</organism>
<sequence>MSITKPKQAQKLEIVPNEIWLLLDSQTFGGIETHVLELAKGLKAHQRQVRIILLTRYSPVPPIIERLEKSVLSFSFLQDLTTTDGSSVTQLSHAIDTYQPRLLHCHGYKSSIIGKLTKLLYPRLSLYQVSTYHAGETPKGRVWLYDALDRYTSFLSSHSLVVSNKIKEKIPSATTMLNNFVSMPERQPSPEFSSSSYRFGFVGRLSHEKAADRFIDLAIQFPDHHFHLFGDGPEREQLESRKADNCIFHGHQQNMEKVWQSIDVLVIPSRYEGLPMAALEAMSLGIPVIATAVGNLPQLISHTKNGYLANDPKELEACVNNWLSLSQNERSTLSQQAIETINKTYSPQAVIPQLLECYGL</sequence>
<evidence type="ECO:0000313" key="3">
    <source>
        <dbReference type="Proteomes" id="UP000027219"/>
    </source>
</evidence>
<dbReference type="EMBL" id="JFFR01000002">
    <property type="protein sequence ID" value="KDN30018.1"/>
    <property type="molecule type" value="Genomic_DNA"/>
</dbReference>
<dbReference type="GO" id="GO:0016757">
    <property type="term" value="F:glycosyltransferase activity"/>
    <property type="evidence" value="ECO:0007669"/>
    <property type="project" value="UniProtKB-ARBA"/>
</dbReference>
<reference evidence="2 3" key="1">
    <citation type="submission" date="2014-02" db="EMBL/GenBank/DDBJ databases">
        <title>Vibrio fortis Dalian14 Genome Sequencing.</title>
        <authorList>
            <person name="Wang Y."/>
            <person name="Song L."/>
            <person name="Liu G."/>
            <person name="Ding J."/>
        </authorList>
    </citation>
    <scope>NUCLEOTIDE SEQUENCE [LARGE SCALE GENOMIC DNA]</scope>
    <source>
        <strain evidence="2 3">Dalian14</strain>
    </source>
</reference>
<protein>
    <submittedName>
        <fullName evidence="2">Glycosyl transferase family 1</fullName>
    </submittedName>
</protein>
<dbReference type="STRING" id="212667.VFDL14_04595"/>
<dbReference type="SUPFAM" id="SSF53756">
    <property type="entry name" value="UDP-Glycosyltransferase/glycogen phosphorylase"/>
    <property type="match status" value="1"/>
</dbReference>
<keyword evidence="3" id="KW-1185">Reference proteome</keyword>
<dbReference type="InterPro" id="IPR028098">
    <property type="entry name" value="Glyco_trans_4-like_N"/>
</dbReference>
<gene>
    <name evidence="2" type="ORF">VFDL14_04595</name>
</gene>
<keyword evidence="2" id="KW-0808">Transferase</keyword>
<dbReference type="Gene3D" id="3.40.50.2000">
    <property type="entry name" value="Glycogen Phosphorylase B"/>
    <property type="match status" value="2"/>
</dbReference>
<dbReference type="PANTHER" id="PTHR12526">
    <property type="entry name" value="GLYCOSYLTRANSFERASE"/>
    <property type="match status" value="1"/>
</dbReference>
<name>A0A066V0F1_9VIBR</name>
<dbReference type="Pfam" id="PF13692">
    <property type="entry name" value="Glyco_trans_1_4"/>
    <property type="match status" value="1"/>
</dbReference>
<evidence type="ECO:0000313" key="2">
    <source>
        <dbReference type="EMBL" id="KDN30018.1"/>
    </source>
</evidence>
<evidence type="ECO:0000259" key="1">
    <source>
        <dbReference type="Pfam" id="PF13439"/>
    </source>
</evidence>
<feature type="domain" description="Glycosyltransferase subfamily 4-like N-terminal" evidence="1">
    <location>
        <begin position="28"/>
        <end position="169"/>
    </location>
</feature>
<accession>A0A066V0F1</accession>
<dbReference type="CDD" id="cd03801">
    <property type="entry name" value="GT4_PimA-like"/>
    <property type="match status" value="1"/>
</dbReference>
<dbReference type="Proteomes" id="UP000027219">
    <property type="component" value="Unassembled WGS sequence"/>
</dbReference>
<dbReference type="OrthoDB" id="9768937at2"/>
<dbReference type="PANTHER" id="PTHR12526:SF630">
    <property type="entry name" value="GLYCOSYLTRANSFERASE"/>
    <property type="match status" value="1"/>
</dbReference>
<proteinExistence type="predicted"/>
<dbReference type="RefSeq" id="WP_032548995.1">
    <property type="nucleotide sequence ID" value="NZ_JFFR01000002.1"/>
</dbReference>
<comment type="caution">
    <text evidence="2">The sequence shown here is derived from an EMBL/GenBank/DDBJ whole genome shotgun (WGS) entry which is preliminary data.</text>
</comment>
<dbReference type="Pfam" id="PF13439">
    <property type="entry name" value="Glyco_transf_4"/>
    <property type="match status" value="1"/>
</dbReference>